<feature type="compositionally biased region" description="Polar residues" evidence="1">
    <location>
        <begin position="101"/>
        <end position="111"/>
    </location>
</feature>
<name>A0A2U3KMT8_9BACT</name>
<dbReference type="Pfam" id="PF07642">
    <property type="entry name" value="BBP2"/>
    <property type="match status" value="1"/>
</dbReference>
<accession>A0A2U3KMT8</accession>
<dbReference type="Proteomes" id="UP000238701">
    <property type="component" value="Unassembled WGS sequence"/>
</dbReference>
<feature type="region of interest" description="Disordered" evidence="1">
    <location>
        <begin position="87"/>
        <end position="111"/>
    </location>
</feature>
<dbReference type="AlphaFoldDB" id="A0A2U3KMT8"/>
<dbReference type="EMBL" id="OMOD01000127">
    <property type="protein sequence ID" value="SPF40974.1"/>
    <property type="molecule type" value="Genomic_DNA"/>
</dbReference>
<dbReference type="InterPro" id="IPR011486">
    <property type="entry name" value="BBP2"/>
</dbReference>
<sequence>MLRLGMVVLCVGTVSFFVRVLVALVKERISSPPHTLQVYLAKFTPRKQGELIVMNPEAVKRKWPAHTGERAALVALLAAGLALPLHGQQPTHSPAAEKESTNGSQVGGSTAQVPREILEELESMKKRIEQLEAQLKQRSSAGDSGPAAPAATEAATAAVSPNVPVVSFAGTPPAVAAVQSEPTPAAKPPASEPFAFADWTWLNGNPRTKEAAFDSKFFTPEIRADVDYTYDFNHPSDDSIGGSSEVFRSNEVNITQLGVGGDFHFDHVRARLMTQFGMYSETTPRNDASYSRGQWNLADAYRYLSEAYGGYHIDVLHGINVDAGIFMSYVGLFSYYNFDNWAYQPSYVSSNTPWFFTGMRIQIFPTEKLKIEPWIINGWQSYGRYNGRLGLGGQVLYRPNGWVSMLSNNYGVGADDLGIPNRTRMHTDNSLEVKYYDHPERFLDKMAFTFTGDAGCETGAGVNCLTNQKNASGQIVSYKQSFLGYMIYNRWWFKKDRYGFTLGGGKINNPGRYLVLLPPIDGATATSGTPYFPESPGDPFKAWDISATYDYMPSQYITFRWEFNHRHANVPYWTGPGGITPPGGNNGNPGSYTCLSGFTTCNGSGLNTWYPDLRQTEDRATMAILVKF</sequence>
<proteinExistence type="predicted"/>
<evidence type="ECO:0000313" key="3">
    <source>
        <dbReference type="Proteomes" id="UP000238701"/>
    </source>
</evidence>
<protein>
    <submittedName>
        <fullName evidence="2">Uncharacterized protein</fullName>
    </submittedName>
</protein>
<feature type="compositionally biased region" description="Low complexity" evidence="1">
    <location>
        <begin position="139"/>
        <end position="153"/>
    </location>
</feature>
<evidence type="ECO:0000313" key="2">
    <source>
        <dbReference type="EMBL" id="SPF40974.1"/>
    </source>
</evidence>
<organism evidence="2 3">
    <name type="scientific">Candidatus Sulfotelmatobacter kueseliae</name>
    <dbReference type="NCBI Taxonomy" id="2042962"/>
    <lineage>
        <taxon>Bacteria</taxon>
        <taxon>Pseudomonadati</taxon>
        <taxon>Acidobacteriota</taxon>
        <taxon>Terriglobia</taxon>
        <taxon>Terriglobales</taxon>
        <taxon>Candidatus Korobacteraceae</taxon>
        <taxon>Candidatus Sulfotelmatobacter</taxon>
    </lineage>
</organism>
<evidence type="ECO:0000256" key="1">
    <source>
        <dbReference type="SAM" id="MobiDB-lite"/>
    </source>
</evidence>
<reference evidence="3" key="1">
    <citation type="submission" date="2018-02" db="EMBL/GenBank/DDBJ databases">
        <authorList>
            <person name="Hausmann B."/>
        </authorList>
    </citation>
    <scope>NUCLEOTIDE SEQUENCE [LARGE SCALE GENOMIC DNA]</scope>
    <source>
        <strain evidence="3">Peat soil MAG SbA1</strain>
    </source>
</reference>
<feature type="region of interest" description="Disordered" evidence="1">
    <location>
        <begin position="133"/>
        <end position="153"/>
    </location>
</feature>
<gene>
    <name evidence="2" type="ORF">SBA1_340015</name>
</gene>